<evidence type="ECO:0000256" key="7">
    <source>
        <dbReference type="RuleBase" id="RU367113"/>
    </source>
</evidence>
<comment type="catalytic activity">
    <reaction evidence="6">
        <text>a 5'-end NAD(+)-phospho-ribonucleoside in mRNA + H2O = a 5'-end phospho-ribonucleoside in mRNA + NAD(+) + H(+)</text>
        <dbReference type="Rhea" id="RHEA:60880"/>
        <dbReference type="Rhea" id="RHEA-COMP:15692"/>
        <dbReference type="Rhea" id="RHEA-COMP:15698"/>
        <dbReference type="ChEBI" id="CHEBI:15377"/>
        <dbReference type="ChEBI" id="CHEBI:15378"/>
        <dbReference type="ChEBI" id="CHEBI:57540"/>
        <dbReference type="ChEBI" id="CHEBI:138282"/>
        <dbReference type="ChEBI" id="CHEBI:144029"/>
    </reaction>
    <physiologicalReaction direction="left-to-right" evidence="6">
        <dbReference type="Rhea" id="RHEA:60881"/>
    </physiologicalReaction>
</comment>
<evidence type="ECO:0000313" key="9">
    <source>
        <dbReference type="EMBL" id="POS82722.1"/>
    </source>
</evidence>
<dbReference type="STRING" id="225359.A0A2S4PL12"/>
<evidence type="ECO:0000256" key="4">
    <source>
        <dbReference type="ARBA" id="ARBA00044692"/>
    </source>
</evidence>
<dbReference type="GO" id="GO:0003723">
    <property type="term" value="F:RNA binding"/>
    <property type="evidence" value="ECO:0007669"/>
    <property type="project" value="UniProtKB-KW"/>
</dbReference>
<dbReference type="PANTHER" id="PTHR12395">
    <property type="entry name" value="DOM-3 RELATED"/>
    <property type="match status" value="1"/>
</dbReference>
<keyword evidence="7" id="KW-0539">Nucleus</keyword>
<comment type="similarity">
    <text evidence="2 7">Belongs to the DXO/Dom3Z family.</text>
</comment>
<comment type="catalytic activity">
    <reaction evidence="4">
        <text>a 5'-end triphospho-ribonucleoside in mRNA + H2O = a 5'-end phospho-ribonucleoside in mRNA + diphosphate + H(+)</text>
        <dbReference type="Rhea" id="RHEA:78683"/>
        <dbReference type="Rhea" id="RHEA-COMP:15692"/>
        <dbReference type="Rhea" id="RHEA-COMP:17164"/>
        <dbReference type="ChEBI" id="CHEBI:15377"/>
        <dbReference type="ChEBI" id="CHEBI:15378"/>
        <dbReference type="ChEBI" id="CHEBI:33019"/>
        <dbReference type="ChEBI" id="CHEBI:138282"/>
        <dbReference type="ChEBI" id="CHEBI:167618"/>
    </reaction>
    <physiologicalReaction direction="left-to-right" evidence="4">
        <dbReference type="Rhea" id="RHEA:78684"/>
    </physiologicalReaction>
</comment>
<dbReference type="EMBL" id="PEDP01002339">
    <property type="protein sequence ID" value="POS82722.1"/>
    <property type="molecule type" value="Genomic_DNA"/>
</dbReference>
<keyword evidence="10" id="KW-1185">Reference proteome</keyword>
<dbReference type="GO" id="GO:0005829">
    <property type="term" value="C:cytosol"/>
    <property type="evidence" value="ECO:0007669"/>
    <property type="project" value="TreeGrafter"/>
</dbReference>
<keyword evidence="7" id="KW-0540">Nuclease</keyword>
<keyword evidence="7" id="KW-0479">Metal-binding</keyword>
<dbReference type="PANTHER" id="PTHR12395:SF9">
    <property type="entry name" value="DECAPPING AND EXORIBONUCLEASE PROTEIN"/>
    <property type="match status" value="1"/>
</dbReference>
<dbReference type="InterPro" id="IPR039039">
    <property type="entry name" value="RAI1-like_fam"/>
</dbReference>
<keyword evidence="7" id="KW-0547">Nucleotide-binding</keyword>
<reference evidence="9 10" key="1">
    <citation type="submission" date="2017-10" db="EMBL/GenBank/DDBJ databases">
        <title>Development of genomic resources for the powdery mildew, Erysiphe pulchra.</title>
        <authorList>
            <person name="Wadl P.A."/>
            <person name="Mack B.M."/>
            <person name="Moore G."/>
            <person name="Beltz S.B."/>
        </authorList>
    </citation>
    <scope>NUCLEOTIDE SEQUENCE [LARGE SCALE GENOMIC DNA]</scope>
    <source>
        <strain evidence="9">Cflorida</strain>
    </source>
</reference>
<dbReference type="GO" id="GO:0000166">
    <property type="term" value="F:nucleotide binding"/>
    <property type="evidence" value="ECO:0007669"/>
    <property type="project" value="UniProtKB-KW"/>
</dbReference>
<dbReference type="GO" id="GO:0004518">
    <property type="term" value="F:nuclease activity"/>
    <property type="evidence" value="ECO:0007669"/>
    <property type="project" value="UniProtKB-KW"/>
</dbReference>
<dbReference type="InterPro" id="IPR013961">
    <property type="entry name" value="RAI1"/>
</dbReference>
<evidence type="ECO:0000313" key="10">
    <source>
        <dbReference type="Proteomes" id="UP000237438"/>
    </source>
</evidence>
<comment type="cofactor">
    <cofactor evidence="1 7">
        <name>a divalent metal cation</name>
        <dbReference type="ChEBI" id="CHEBI:60240"/>
    </cofactor>
</comment>
<accession>A0A2S4PL12</accession>
<dbReference type="GO" id="GO:0046872">
    <property type="term" value="F:metal ion binding"/>
    <property type="evidence" value="ECO:0007669"/>
    <property type="project" value="UniProtKB-KW"/>
</dbReference>
<dbReference type="GO" id="GO:0005634">
    <property type="term" value="C:nucleus"/>
    <property type="evidence" value="ECO:0007669"/>
    <property type="project" value="UniProtKB-SubCell"/>
</dbReference>
<evidence type="ECO:0000256" key="2">
    <source>
        <dbReference type="ARBA" id="ARBA00006562"/>
    </source>
</evidence>
<dbReference type="GO" id="GO:0110155">
    <property type="term" value="P:NAD-cap decapping"/>
    <property type="evidence" value="ECO:0007669"/>
    <property type="project" value="TreeGrafter"/>
</dbReference>
<evidence type="ECO:0000256" key="1">
    <source>
        <dbReference type="ARBA" id="ARBA00001968"/>
    </source>
</evidence>
<feature type="domain" description="RAI1-like" evidence="8">
    <location>
        <begin position="17"/>
        <end position="364"/>
    </location>
</feature>
<organism evidence="9 10">
    <name type="scientific">Erysiphe pulchra</name>
    <dbReference type="NCBI Taxonomy" id="225359"/>
    <lineage>
        <taxon>Eukaryota</taxon>
        <taxon>Fungi</taxon>
        <taxon>Dikarya</taxon>
        <taxon>Ascomycota</taxon>
        <taxon>Pezizomycotina</taxon>
        <taxon>Leotiomycetes</taxon>
        <taxon>Erysiphales</taxon>
        <taxon>Erysiphaceae</taxon>
        <taxon>Erysiphe</taxon>
    </lineage>
</organism>
<name>A0A2S4PL12_9PEZI</name>
<comment type="subcellular location">
    <subcellularLocation>
        <location evidence="7">Nucleus</location>
    </subcellularLocation>
</comment>
<keyword evidence="7" id="KW-0378">Hydrolase</keyword>
<dbReference type="EC" id="3.6.1.-" evidence="7"/>
<protein>
    <recommendedName>
        <fullName evidence="7">Decapping nuclease</fullName>
        <ecNumber evidence="7">3.6.1.-</ecNumber>
    </recommendedName>
</protein>
<evidence type="ECO:0000256" key="6">
    <source>
        <dbReference type="ARBA" id="ARBA00048124"/>
    </source>
</evidence>
<sequence>MRPISKFNGPKLTLKFPKEIACFSYDDEHQFRLDDSSIKYYYTPSLGTDLCEGFENFQKLEDSGDEHLESLLKTLINLEQKTGQKVEANFITWRGMMTKIRNECHDISRNNVWSLVLVESTAEVVSFIEENYTYKLQTKNEQIEKPTPRGRHSQEMMSYWGYKFETLSLLPRPWNETSRDHIETRNNLIVNNKAQYCSVVQTELNGSTMILGGEIDGVWDIKQNDGMPVNWIELKTCAEARNERDLDKLDRKLMKFYIQSYLLGVPKVIVGYRTSDGILVNVEEIQTLNIPNIVMKRKHLWDANICITFLDSLLKFIRTTITKEPQNLSVDDAPMWRIRRNKKEFAIELFRVEGNARSILSPEFVSWRLELASKQN</sequence>
<dbReference type="GO" id="GO:0034353">
    <property type="term" value="F:mRNA 5'-diphosphatase activity"/>
    <property type="evidence" value="ECO:0007669"/>
    <property type="project" value="TreeGrafter"/>
</dbReference>
<dbReference type="OrthoDB" id="5853397at2759"/>
<comment type="function">
    <text evidence="5">Decapping enzyme for NAD-capped RNAs: specifically hydrolyzes the nicotinamide adenine dinucleotide (NAD) cap from a subset of RNAs by removing the entire NAD moiety from the 5'-end of an NAD-capped RNA. The NAD-cap is present at the 5'-end of some RNAs and snoRNAs. In contrast to the canonical 5'-end N7 methylguanosine (m7G) cap, the NAD cap promotes mRNA decay. Also acts as a non-canonical decapping enzyme that removes the entire cap structure of m7G capped or incompletely capped RNAs. Has decapping activity toward incomplete 5'-end m7G cap mRNAs such as unmethylated 5'-end-capped RNA (cap0), while it has no activity toward 2'-O-ribose methylated m7G cap (cap1). Also possesses RNA 5'-pyrophosphohydrolase activity by hydrolyzing the 5'-end triphosphate to release pyrophosphates. Stimulates exoribonuclease activity of Rat1, allowing it to degrade RNAs with stable secondary structure more effectively.</text>
</comment>
<dbReference type="Pfam" id="PF08652">
    <property type="entry name" value="RAI1"/>
    <property type="match status" value="1"/>
</dbReference>
<evidence type="ECO:0000259" key="8">
    <source>
        <dbReference type="Pfam" id="PF08652"/>
    </source>
</evidence>
<evidence type="ECO:0000256" key="3">
    <source>
        <dbReference type="ARBA" id="ARBA00044676"/>
    </source>
</evidence>
<dbReference type="AlphaFoldDB" id="A0A2S4PL12"/>
<dbReference type="GO" id="GO:0000956">
    <property type="term" value="P:nuclear-transcribed mRNA catabolic process"/>
    <property type="evidence" value="ECO:0007669"/>
    <property type="project" value="TreeGrafter"/>
</dbReference>
<proteinExistence type="inferred from homology"/>
<gene>
    <name evidence="9" type="ORF">EPUL_004653</name>
</gene>
<comment type="caution">
    <text evidence="9">The sequence shown here is derived from an EMBL/GenBank/DDBJ whole genome shotgun (WGS) entry which is preliminary data.</text>
</comment>
<dbReference type="Proteomes" id="UP000237438">
    <property type="component" value="Unassembled WGS sequence"/>
</dbReference>
<comment type="catalytic activity">
    <reaction evidence="3">
        <text>a 5'-end (N(7)-methyl 5'-triphosphoguanosine)-ribonucleoside-ribonucleotide in mRNA + H2O = a (N(7)-methyl 5'-triphosphoguanosine)-nucleoside + a 5'-end phospho-ribonucleoside in mRNA + H(+)</text>
        <dbReference type="Rhea" id="RHEA:66928"/>
        <dbReference type="Rhea" id="RHEA-COMP:15692"/>
        <dbReference type="Rhea" id="RHEA-COMP:17313"/>
        <dbReference type="ChEBI" id="CHEBI:15377"/>
        <dbReference type="ChEBI" id="CHEBI:15378"/>
        <dbReference type="ChEBI" id="CHEBI:138282"/>
        <dbReference type="ChEBI" id="CHEBI:172876"/>
        <dbReference type="ChEBI" id="CHEBI:172877"/>
    </reaction>
    <physiologicalReaction direction="left-to-right" evidence="3">
        <dbReference type="Rhea" id="RHEA:66929"/>
    </physiologicalReaction>
</comment>
<keyword evidence="7" id="KW-0694">RNA-binding</keyword>
<evidence type="ECO:0000256" key="5">
    <source>
        <dbReference type="ARBA" id="ARBA00046211"/>
    </source>
</evidence>